<name>A0A6V7HF28_9HYME</name>
<dbReference type="Proteomes" id="UP000752696">
    <property type="component" value="Unassembled WGS sequence"/>
</dbReference>
<sequence>RKVKLANRESQTVAKPTVCVIPTVHVTARKEAITASREAAREVRARLSRSISPLADKGRSSAPRSGSGRLPSNTCFEVNATK</sequence>
<comment type="caution">
    <text evidence="2">The sequence shown here is derived from an EMBL/GenBank/DDBJ whole genome shotgun (WGS) entry which is preliminary data.</text>
</comment>
<gene>
    <name evidence="2" type="ORF">MHI_LOCUS830035</name>
</gene>
<evidence type="ECO:0000256" key="1">
    <source>
        <dbReference type="SAM" id="MobiDB-lite"/>
    </source>
</evidence>
<accession>A0A6V7HF28</accession>
<protein>
    <submittedName>
        <fullName evidence="2">Uncharacterized protein</fullName>
    </submittedName>
</protein>
<feature type="region of interest" description="Disordered" evidence="1">
    <location>
        <begin position="41"/>
        <end position="82"/>
    </location>
</feature>
<organism evidence="2 3">
    <name type="scientific">Heterotrigona itama</name>
    <dbReference type="NCBI Taxonomy" id="395501"/>
    <lineage>
        <taxon>Eukaryota</taxon>
        <taxon>Metazoa</taxon>
        <taxon>Ecdysozoa</taxon>
        <taxon>Arthropoda</taxon>
        <taxon>Hexapoda</taxon>
        <taxon>Insecta</taxon>
        <taxon>Pterygota</taxon>
        <taxon>Neoptera</taxon>
        <taxon>Endopterygota</taxon>
        <taxon>Hymenoptera</taxon>
        <taxon>Apocrita</taxon>
        <taxon>Aculeata</taxon>
        <taxon>Apoidea</taxon>
        <taxon>Anthophila</taxon>
        <taxon>Apidae</taxon>
        <taxon>Heterotrigona</taxon>
    </lineage>
</organism>
<feature type="compositionally biased region" description="Polar residues" evidence="1">
    <location>
        <begin position="73"/>
        <end position="82"/>
    </location>
</feature>
<dbReference type="EMBL" id="CAJDYZ010011088">
    <property type="protein sequence ID" value="CAD1478883.1"/>
    <property type="molecule type" value="Genomic_DNA"/>
</dbReference>
<feature type="compositionally biased region" description="Low complexity" evidence="1">
    <location>
        <begin position="60"/>
        <end position="72"/>
    </location>
</feature>
<proteinExistence type="predicted"/>
<evidence type="ECO:0000313" key="3">
    <source>
        <dbReference type="Proteomes" id="UP000752696"/>
    </source>
</evidence>
<feature type="non-terminal residue" evidence="2">
    <location>
        <position position="1"/>
    </location>
</feature>
<dbReference type="AlphaFoldDB" id="A0A6V7HF28"/>
<reference evidence="2" key="1">
    <citation type="submission" date="2020-07" db="EMBL/GenBank/DDBJ databases">
        <authorList>
            <person name="Nazaruddin N."/>
        </authorList>
    </citation>
    <scope>NUCLEOTIDE SEQUENCE</scope>
</reference>
<feature type="non-terminal residue" evidence="2">
    <location>
        <position position="82"/>
    </location>
</feature>
<evidence type="ECO:0000313" key="2">
    <source>
        <dbReference type="EMBL" id="CAD1478883.1"/>
    </source>
</evidence>
<keyword evidence="3" id="KW-1185">Reference proteome</keyword>